<comment type="caution">
    <text evidence="5">The sequence shown here is derived from an EMBL/GenBank/DDBJ whole genome shotgun (WGS) entry which is preliminary data.</text>
</comment>
<dbReference type="PANTHER" id="PTHR24096">
    <property type="entry name" value="LONG-CHAIN-FATTY-ACID--COA LIGASE"/>
    <property type="match status" value="1"/>
</dbReference>
<dbReference type="FunFam" id="3.30.300.30:FF:000007">
    <property type="entry name" value="4-coumarate--CoA ligase 2"/>
    <property type="match status" value="1"/>
</dbReference>
<evidence type="ECO:0000256" key="2">
    <source>
        <dbReference type="ARBA" id="ARBA00022598"/>
    </source>
</evidence>
<dbReference type="Gene3D" id="3.30.300.30">
    <property type="match status" value="1"/>
</dbReference>
<name>A0AAN6ZG53_9PEZI</name>
<evidence type="ECO:0000313" key="5">
    <source>
        <dbReference type="EMBL" id="KAK4136431.1"/>
    </source>
</evidence>
<dbReference type="PANTHER" id="PTHR24096:SF149">
    <property type="entry name" value="AMP-BINDING DOMAIN-CONTAINING PROTEIN-RELATED"/>
    <property type="match status" value="1"/>
</dbReference>
<protein>
    <submittedName>
        <fullName evidence="5">Acetyl-CoA synthetase-like protein</fullName>
    </submittedName>
</protein>
<dbReference type="InterPro" id="IPR000873">
    <property type="entry name" value="AMP-dep_synth/lig_dom"/>
</dbReference>
<keyword evidence="6" id="KW-1185">Reference proteome</keyword>
<dbReference type="Proteomes" id="UP001304895">
    <property type="component" value="Unassembled WGS sequence"/>
</dbReference>
<reference evidence="5" key="1">
    <citation type="journal article" date="2023" name="Mol. Phylogenet. Evol.">
        <title>Genome-scale phylogeny and comparative genomics of the fungal order Sordariales.</title>
        <authorList>
            <person name="Hensen N."/>
            <person name="Bonometti L."/>
            <person name="Westerberg I."/>
            <person name="Brannstrom I.O."/>
            <person name="Guillou S."/>
            <person name="Cros-Aarteil S."/>
            <person name="Calhoun S."/>
            <person name="Haridas S."/>
            <person name="Kuo A."/>
            <person name="Mondo S."/>
            <person name="Pangilinan J."/>
            <person name="Riley R."/>
            <person name="LaButti K."/>
            <person name="Andreopoulos B."/>
            <person name="Lipzen A."/>
            <person name="Chen C."/>
            <person name="Yan M."/>
            <person name="Daum C."/>
            <person name="Ng V."/>
            <person name="Clum A."/>
            <person name="Steindorff A."/>
            <person name="Ohm R.A."/>
            <person name="Martin F."/>
            <person name="Silar P."/>
            <person name="Natvig D.O."/>
            <person name="Lalanne C."/>
            <person name="Gautier V."/>
            <person name="Ament-Velasquez S.L."/>
            <person name="Kruys A."/>
            <person name="Hutchinson M.I."/>
            <person name="Powell A.J."/>
            <person name="Barry K."/>
            <person name="Miller A.N."/>
            <person name="Grigoriev I.V."/>
            <person name="Debuchy R."/>
            <person name="Gladieux P."/>
            <person name="Hiltunen Thoren M."/>
            <person name="Johannesson H."/>
        </authorList>
    </citation>
    <scope>NUCLEOTIDE SEQUENCE</scope>
    <source>
        <strain evidence="5">CBS 123565</strain>
    </source>
</reference>
<accession>A0AAN6ZG53</accession>
<evidence type="ECO:0000259" key="4">
    <source>
        <dbReference type="Pfam" id="PF13193"/>
    </source>
</evidence>
<proteinExistence type="inferred from homology"/>
<feature type="domain" description="AMP-binding enzyme C-terminal" evidence="4">
    <location>
        <begin position="453"/>
        <end position="533"/>
    </location>
</feature>
<reference evidence="5" key="2">
    <citation type="submission" date="2023-05" db="EMBL/GenBank/DDBJ databases">
        <authorList>
            <consortium name="Lawrence Berkeley National Laboratory"/>
            <person name="Steindorff A."/>
            <person name="Hensen N."/>
            <person name="Bonometti L."/>
            <person name="Westerberg I."/>
            <person name="Brannstrom I.O."/>
            <person name="Guillou S."/>
            <person name="Cros-Aarteil S."/>
            <person name="Calhoun S."/>
            <person name="Haridas S."/>
            <person name="Kuo A."/>
            <person name="Mondo S."/>
            <person name="Pangilinan J."/>
            <person name="Riley R."/>
            <person name="Labutti K."/>
            <person name="Andreopoulos B."/>
            <person name="Lipzen A."/>
            <person name="Chen C."/>
            <person name="Yanf M."/>
            <person name="Daum C."/>
            <person name="Ng V."/>
            <person name="Clum A."/>
            <person name="Ohm R."/>
            <person name="Martin F."/>
            <person name="Silar P."/>
            <person name="Natvig D."/>
            <person name="Lalanne C."/>
            <person name="Gautier V."/>
            <person name="Ament-Velasquez S.L."/>
            <person name="Kruys A."/>
            <person name="Hutchinson M.I."/>
            <person name="Powell A.J."/>
            <person name="Barry K."/>
            <person name="Miller A.N."/>
            <person name="Grigoriev I.V."/>
            <person name="Debuchy R."/>
            <person name="Gladieux P."/>
            <person name="Thoren M.H."/>
            <person name="Johannesson H."/>
        </authorList>
    </citation>
    <scope>NUCLEOTIDE SEQUENCE</scope>
    <source>
        <strain evidence="5">CBS 123565</strain>
    </source>
</reference>
<dbReference type="SUPFAM" id="SSF56801">
    <property type="entry name" value="Acetyl-CoA synthetase-like"/>
    <property type="match status" value="1"/>
</dbReference>
<dbReference type="InterPro" id="IPR042099">
    <property type="entry name" value="ANL_N_sf"/>
</dbReference>
<comment type="similarity">
    <text evidence="1">Belongs to the ATP-dependent AMP-binding enzyme family.</text>
</comment>
<dbReference type="PROSITE" id="PS00455">
    <property type="entry name" value="AMP_BINDING"/>
    <property type="match status" value="1"/>
</dbReference>
<keyword evidence="2" id="KW-0436">Ligase</keyword>
<sequence length="554" mass="61062">MPYPSTFPPLDIPTGIDLWSLLLEHKDRDFPVTKEILTCGETGRSYSWADLRSSSIEFGKGLKERWAWKKGNVLAFYTPNSVDTPILTLGALWAGGIVSPANPLYTADELAFQLKDSGAKGLVTQAPYLPTAVAAARKAGLPLSRIILLGPGPDPAGRCRHFTSIRSTSYTQRHVKARIHPTKDVAFLVYSSGTTGLPKGVCLTHYNMVANVLQASYVEGSQWRCRGGPDGRGDKQLGVLPFFHIYGLTCGVLMSVYEGWQLVVLERFDMHKALAAIQKYRITFAYVPPPVVLAFSKHPAVDWYDLSSLKLLHSGAAPLTRELTEAVWNRLKVPVKQGFGLSETSAVVCCQVVDEWGKFMGSVGKLMPNMEAKIVGEDGQEVAEGKSGELWLKGPNVFPGYFKNPERTKEALSSDGYFKTGDVFRRDTHGNYYCVDRLKELIKYNGYPVPPAELEGVLVGHKEVADACVIGVEDRENATEVPRAYVVLREGVETSEAKAQELIEWVGTQVAPHKKLRGGVRFVDQVPKSPSGKVLRRVMREQARKELRAAGAKL</sequence>
<dbReference type="InterPro" id="IPR045851">
    <property type="entry name" value="AMP-bd_C_sf"/>
</dbReference>
<dbReference type="GO" id="GO:0016405">
    <property type="term" value="F:CoA-ligase activity"/>
    <property type="evidence" value="ECO:0007669"/>
    <property type="project" value="TreeGrafter"/>
</dbReference>
<dbReference type="InterPro" id="IPR025110">
    <property type="entry name" value="AMP-bd_C"/>
</dbReference>
<evidence type="ECO:0000259" key="3">
    <source>
        <dbReference type="Pfam" id="PF00501"/>
    </source>
</evidence>
<dbReference type="AlphaFoldDB" id="A0AAN6ZG53"/>
<dbReference type="EMBL" id="MU853403">
    <property type="protein sequence ID" value="KAK4136431.1"/>
    <property type="molecule type" value="Genomic_DNA"/>
</dbReference>
<dbReference type="InterPro" id="IPR020845">
    <property type="entry name" value="AMP-binding_CS"/>
</dbReference>
<dbReference type="Gene3D" id="3.40.50.12780">
    <property type="entry name" value="N-terminal domain of ligase-like"/>
    <property type="match status" value="1"/>
</dbReference>
<evidence type="ECO:0000313" key="6">
    <source>
        <dbReference type="Proteomes" id="UP001304895"/>
    </source>
</evidence>
<dbReference type="Pfam" id="PF13193">
    <property type="entry name" value="AMP-binding_C"/>
    <property type="match status" value="1"/>
</dbReference>
<organism evidence="5 6">
    <name type="scientific">Trichocladium antarcticum</name>
    <dbReference type="NCBI Taxonomy" id="1450529"/>
    <lineage>
        <taxon>Eukaryota</taxon>
        <taxon>Fungi</taxon>
        <taxon>Dikarya</taxon>
        <taxon>Ascomycota</taxon>
        <taxon>Pezizomycotina</taxon>
        <taxon>Sordariomycetes</taxon>
        <taxon>Sordariomycetidae</taxon>
        <taxon>Sordariales</taxon>
        <taxon>Chaetomiaceae</taxon>
        <taxon>Trichocladium</taxon>
    </lineage>
</organism>
<feature type="domain" description="AMP-dependent synthetase/ligase" evidence="3">
    <location>
        <begin position="25"/>
        <end position="402"/>
    </location>
</feature>
<evidence type="ECO:0000256" key="1">
    <source>
        <dbReference type="ARBA" id="ARBA00006432"/>
    </source>
</evidence>
<gene>
    <name evidence="5" type="ORF">BT67DRAFT_397539</name>
</gene>
<dbReference type="CDD" id="cd05911">
    <property type="entry name" value="Firefly_Luc_like"/>
    <property type="match status" value="1"/>
</dbReference>
<dbReference type="Pfam" id="PF00501">
    <property type="entry name" value="AMP-binding"/>
    <property type="match status" value="1"/>
</dbReference>